<dbReference type="InterPro" id="IPR027395">
    <property type="entry name" value="WH_DNA-bd_dom"/>
</dbReference>
<dbReference type="SUPFAM" id="SSF46785">
    <property type="entry name" value="Winged helix' DNA-binding domain"/>
    <property type="match status" value="1"/>
</dbReference>
<protein>
    <submittedName>
        <fullName evidence="2">Transcriptional regulator</fullName>
    </submittedName>
</protein>
<dbReference type="PANTHER" id="PTHR37318">
    <property type="entry name" value="BSL7504 PROTEIN"/>
    <property type="match status" value="1"/>
</dbReference>
<evidence type="ECO:0000259" key="1">
    <source>
        <dbReference type="Pfam" id="PF13601"/>
    </source>
</evidence>
<dbReference type="Pfam" id="PF13601">
    <property type="entry name" value="HTH_34"/>
    <property type="match status" value="1"/>
</dbReference>
<sequence>MSDSAEFDELIHAPTRLRLCAALEPVTALEFGVLEEGLGISTSLLSKQLRVLADAGYVTLAKRRQAVGRPRTWVSLTASGRGAYRRHVAALRAIIASGSSGPDR</sequence>
<name>A0ABZ3C5I6_9ACTN</name>
<dbReference type="InterPro" id="IPR011991">
    <property type="entry name" value="ArsR-like_HTH"/>
</dbReference>
<proteinExistence type="predicted"/>
<dbReference type="InterPro" id="IPR036390">
    <property type="entry name" value="WH_DNA-bd_sf"/>
</dbReference>
<evidence type="ECO:0000313" key="3">
    <source>
        <dbReference type="Proteomes" id="UP001434337"/>
    </source>
</evidence>
<accession>A0ABZ3C5I6</accession>
<dbReference type="CDD" id="cd00090">
    <property type="entry name" value="HTH_ARSR"/>
    <property type="match status" value="1"/>
</dbReference>
<organism evidence="2 3">
    <name type="scientific">Propioniciclava soli</name>
    <dbReference type="NCBI Taxonomy" id="2775081"/>
    <lineage>
        <taxon>Bacteria</taxon>
        <taxon>Bacillati</taxon>
        <taxon>Actinomycetota</taxon>
        <taxon>Actinomycetes</taxon>
        <taxon>Propionibacteriales</taxon>
        <taxon>Propionibacteriaceae</taxon>
        <taxon>Propioniciclava</taxon>
    </lineage>
</organism>
<feature type="domain" description="Winged helix DNA-binding" evidence="1">
    <location>
        <begin position="16"/>
        <end position="95"/>
    </location>
</feature>
<dbReference type="EMBL" id="CP115965">
    <property type="protein sequence ID" value="WZW98019.1"/>
    <property type="molecule type" value="Genomic_DNA"/>
</dbReference>
<evidence type="ECO:0000313" key="2">
    <source>
        <dbReference type="EMBL" id="WZW98019.1"/>
    </source>
</evidence>
<dbReference type="PANTHER" id="PTHR37318:SF1">
    <property type="entry name" value="BSL7504 PROTEIN"/>
    <property type="match status" value="1"/>
</dbReference>
<dbReference type="RefSeq" id="WP_232549873.1">
    <property type="nucleotide sequence ID" value="NZ_CP115965.1"/>
</dbReference>
<reference evidence="2 3" key="1">
    <citation type="journal article" date="2023" name="Environ Microbiome">
        <title>A coral-associated actinobacterium mitigates coral bleaching under heat stress.</title>
        <authorList>
            <person name="Li J."/>
            <person name="Zou Y."/>
            <person name="Li Q."/>
            <person name="Zhang J."/>
            <person name="Bourne D.G."/>
            <person name="Lyu Y."/>
            <person name="Liu C."/>
            <person name="Zhang S."/>
        </authorList>
    </citation>
    <scope>NUCLEOTIDE SEQUENCE [LARGE SCALE GENOMIC DNA]</scope>
    <source>
        <strain evidence="2 3">SCSIO 13291</strain>
    </source>
</reference>
<dbReference type="InterPro" id="IPR036388">
    <property type="entry name" value="WH-like_DNA-bd_sf"/>
</dbReference>
<dbReference type="Gene3D" id="1.10.10.10">
    <property type="entry name" value="Winged helix-like DNA-binding domain superfamily/Winged helix DNA-binding domain"/>
    <property type="match status" value="1"/>
</dbReference>
<gene>
    <name evidence="2" type="ORF">PCC79_14140</name>
</gene>
<dbReference type="Proteomes" id="UP001434337">
    <property type="component" value="Chromosome"/>
</dbReference>
<keyword evidence="3" id="KW-1185">Reference proteome</keyword>